<feature type="DNA-binding region" description="H-T-H motif" evidence="4">
    <location>
        <begin position="35"/>
        <end position="54"/>
    </location>
</feature>
<dbReference type="InterPro" id="IPR036271">
    <property type="entry name" value="Tet_transcr_reg_TetR-rel_C_sf"/>
</dbReference>
<dbReference type="InterPro" id="IPR050109">
    <property type="entry name" value="HTH-type_TetR-like_transc_reg"/>
</dbReference>
<dbReference type="Proteomes" id="UP001303408">
    <property type="component" value="Chromosome"/>
</dbReference>
<dbReference type="SUPFAM" id="SSF48498">
    <property type="entry name" value="Tetracyclin repressor-like, C-terminal domain"/>
    <property type="match status" value="1"/>
</dbReference>
<organism evidence="6">
    <name type="scientific">Demequina capsici</name>
    <dbReference type="NCBI Taxonomy" id="3075620"/>
    <lineage>
        <taxon>Bacteria</taxon>
        <taxon>Bacillati</taxon>
        <taxon>Actinomycetota</taxon>
        <taxon>Actinomycetes</taxon>
        <taxon>Micrococcales</taxon>
        <taxon>Demequinaceae</taxon>
        <taxon>Demequina</taxon>
    </lineage>
</organism>
<dbReference type="EMBL" id="CP134880">
    <property type="protein sequence ID" value="WNM26588.1"/>
    <property type="molecule type" value="Genomic_DNA"/>
</dbReference>
<dbReference type="InterPro" id="IPR011075">
    <property type="entry name" value="TetR_C"/>
</dbReference>
<keyword evidence="1" id="KW-0805">Transcription regulation</keyword>
<name>A0AA96FBC7_9MICO</name>
<dbReference type="GO" id="GO:0000976">
    <property type="term" value="F:transcription cis-regulatory region binding"/>
    <property type="evidence" value="ECO:0007669"/>
    <property type="project" value="TreeGrafter"/>
</dbReference>
<dbReference type="InterPro" id="IPR001647">
    <property type="entry name" value="HTH_TetR"/>
</dbReference>
<keyword evidence="3" id="KW-0804">Transcription</keyword>
<dbReference type="PANTHER" id="PTHR30055">
    <property type="entry name" value="HTH-TYPE TRANSCRIPTIONAL REGULATOR RUTR"/>
    <property type="match status" value="1"/>
</dbReference>
<dbReference type="SUPFAM" id="SSF46689">
    <property type="entry name" value="Homeodomain-like"/>
    <property type="match status" value="1"/>
</dbReference>
<feature type="domain" description="HTH tetR-type" evidence="5">
    <location>
        <begin position="12"/>
        <end position="72"/>
    </location>
</feature>
<dbReference type="KEGG" id="dcp:RN607_10300"/>
<keyword evidence="2 4" id="KW-0238">DNA-binding</keyword>
<gene>
    <name evidence="6" type="ORF">RN607_10300</name>
</gene>
<dbReference type="AlphaFoldDB" id="A0AA96FBC7"/>
<protein>
    <submittedName>
        <fullName evidence="6">TetR/AcrR family transcriptional regulator</fullName>
    </submittedName>
</protein>
<accession>A0AA96FBC7</accession>
<dbReference type="RefSeq" id="WP_313542442.1">
    <property type="nucleotide sequence ID" value="NZ_CP134880.1"/>
</dbReference>
<evidence type="ECO:0000256" key="4">
    <source>
        <dbReference type="PROSITE-ProRule" id="PRU00335"/>
    </source>
</evidence>
<evidence type="ECO:0000259" key="5">
    <source>
        <dbReference type="PROSITE" id="PS50977"/>
    </source>
</evidence>
<dbReference type="Gene3D" id="1.10.10.60">
    <property type="entry name" value="Homeodomain-like"/>
    <property type="match status" value="1"/>
</dbReference>
<dbReference type="GO" id="GO:0003700">
    <property type="term" value="F:DNA-binding transcription factor activity"/>
    <property type="evidence" value="ECO:0007669"/>
    <property type="project" value="TreeGrafter"/>
</dbReference>
<evidence type="ECO:0000256" key="1">
    <source>
        <dbReference type="ARBA" id="ARBA00023015"/>
    </source>
</evidence>
<sequence>MSESPARRRRAEELEDAIRDAVREELDERGYAGVTFEGVARRAGTSKPVVYRRYDSRAQMVIDAVIARGFSMPRPPFVGPLRDDLVLFMRSVMTRIGKGRVQTFRGVIGEVDDATVAHVARVTLEFANGMLDEVFASARARGELGAAPVPPRVAGSIVALLRHYFVFEGGDVGSDAVDEIVDQVLVPLLKSVTAVPTDG</sequence>
<dbReference type="PANTHER" id="PTHR30055:SF148">
    <property type="entry name" value="TETR-FAMILY TRANSCRIPTIONAL REGULATOR"/>
    <property type="match status" value="1"/>
</dbReference>
<evidence type="ECO:0000256" key="2">
    <source>
        <dbReference type="ARBA" id="ARBA00023125"/>
    </source>
</evidence>
<evidence type="ECO:0000256" key="3">
    <source>
        <dbReference type="ARBA" id="ARBA00023163"/>
    </source>
</evidence>
<dbReference type="Gene3D" id="1.10.357.10">
    <property type="entry name" value="Tetracycline Repressor, domain 2"/>
    <property type="match status" value="1"/>
</dbReference>
<dbReference type="Pfam" id="PF00440">
    <property type="entry name" value="TetR_N"/>
    <property type="match status" value="1"/>
</dbReference>
<dbReference type="PRINTS" id="PR00455">
    <property type="entry name" value="HTHTETR"/>
</dbReference>
<dbReference type="PROSITE" id="PS50977">
    <property type="entry name" value="HTH_TETR_2"/>
    <property type="match status" value="1"/>
</dbReference>
<proteinExistence type="predicted"/>
<evidence type="ECO:0000313" key="6">
    <source>
        <dbReference type="EMBL" id="WNM26588.1"/>
    </source>
</evidence>
<dbReference type="Pfam" id="PF16859">
    <property type="entry name" value="TetR_C_11"/>
    <property type="match status" value="1"/>
</dbReference>
<reference evidence="6" key="1">
    <citation type="submission" date="2023-09" db="EMBL/GenBank/DDBJ databases">
        <title>Demequina sp. a novel bacteria isolated from Capsicum annuum.</title>
        <authorList>
            <person name="Humaira Z."/>
            <person name="Lee J."/>
            <person name="Cho D."/>
        </authorList>
    </citation>
    <scope>NUCLEOTIDE SEQUENCE</scope>
    <source>
        <strain evidence="6">PMTSA13</strain>
    </source>
</reference>
<dbReference type="InterPro" id="IPR009057">
    <property type="entry name" value="Homeodomain-like_sf"/>
</dbReference>